<dbReference type="EMBL" id="WQNF01000001">
    <property type="protein sequence ID" value="MVT63928.1"/>
    <property type="molecule type" value="Genomic_DNA"/>
</dbReference>
<dbReference type="PANTHER" id="PTHR11795">
    <property type="entry name" value="BRANCHED-CHAIN AMINO ACID TRANSPORT SYSTEM PERMEASE PROTEIN LIVH"/>
    <property type="match status" value="1"/>
</dbReference>
<dbReference type="Pfam" id="PF02653">
    <property type="entry name" value="BPD_transp_2"/>
    <property type="match status" value="1"/>
</dbReference>
<comment type="similarity">
    <text evidence="8">Belongs to the binding-protein-dependent transport system permease family. LivHM subfamily.</text>
</comment>
<evidence type="ECO:0000256" key="6">
    <source>
        <dbReference type="ARBA" id="ARBA00022989"/>
    </source>
</evidence>
<dbReference type="PANTHER" id="PTHR11795:SF442">
    <property type="entry name" value="ABC TRANSPORTER ATP-BINDING PROTEIN"/>
    <property type="match status" value="1"/>
</dbReference>
<evidence type="ECO:0000256" key="4">
    <source>
        <dbReference type="ARBA" id="ARBA00022692"/>
    </source>
</evidence>
<evidence type="ECO:0000256" key="3">
    <source>
        <dbReference type="ARBA" id="ARBA00022475"/>
    </source>
</evidence>
<evidence type="ECO:0000256" key="1">
    <source>
        <dbReference type="ARBA" id="ARBA00004651"/>
    </source>
</evidence>
<name>A0A0R3D3M7_9BRAD</name>
<keyword evidence="4" id="KW-0812">Transmembrane</keyword>
<organism evidence="9 10">
    <name type="scientific">Bradyrhizobium pachyrhizi</name>
    <dbReference type="NCBI Taxonomy" id="280333"/>
    <lineage>
        <taxon>Bacteria</taxon>
        <taxon>Pseudomonadati</taxon>
        <taxon>Pseudomonadota</taxon>
        <taxon>Alphaproteobacteria</taxon>
        <taxon>Hyphomicrobiales</taxon>
        <taxon>Nitrobacteraceae</taxon>
        <taxon>Bradyrhizobium</taxon>
    </lineage>
</organism>
<keyword evidence="3" id="KW-1003">Cell membrane</keyword>
<comment type="caution">
    <text evidence="9">The sequence shown here is derived from an EMBL/GenBank/DDBJ whole genome shotgun (WGS) entry which is preliminary data.</text>
</comment>
<reference evidence="9 10" key="1">
    <citation type="submission" date="2019-12" db="EMBL/GenBank/DDBJ databases">
        <title>Draft genome sequences Bradyrhizobium cajani AMBPC1010, Bradyrhizobium pachyrhizi AMBPC1040 and Bradyrhizobium yuanmingense ALSPC3051, three plant growth promoting strains isolated from nodules of Cajanus cajan L. in Dominican Republic.</title>
        <authorList>
            <person name="Flores-Felix J.D."/>
            <person name="Araujo J."/>
            <person name="Diaz-Alcantara C."/>
            <person name="Gonzalez-Andres F."/>
            <person name="Velazquez E."/>
        </authorList>
    </citation>
    <scope>NUCLEOTIDE SEQUENCE [LARGE SCALE GENOMIC DNA]</scope>
    <source>
        <strain evidence="9 10">1040</strain>
    </source>
</reference>
<evidence type="ECO:0000256" key="7">
    <source>
        <dbReference type="ARBA" id="ARBA00023136"/>
    </source>
</evidence>
<evidence type="ECO:0000256" key="5">
    <source>
        <dbReference type="ARBA" id="ARBA00022970"/>
    </source>
</evidence>
<proteinExistence type="inferred from homology"/>
<keyword evidence="10" id="KW-1185">Reference proteome</keyword>
<comment type="subcellular location">
    <subcellularLocation>
        <location evidence="1">Cell membrane</location>
        <topology evidence="1">Multi-pass membrane protein</topology>
    </subcellularLocation>
</comment>
<dbReference type="GO" id="GO:0006865">
    <property type="term" value="P:amino acid transport"/>
    <property type="evidence" value="ECO:0007669"/>
    <property type="project" value="UniProtKB-KW"/>
</dbReference>
<evidence type="ECO:0000313" key="9">
    <source>
        <dbReference type="EMBL" id="MVT63928.1"/>
    </source>
</evidence>
<keyword evidence="6" id="KW-1133">Transmembrane helix</keyword>
<dbReference type="GO" id="GO:0005886">
    <property type="term" value="C:plasma membrane"/>
    <property type="evidence" value="ECO:0007669"/>
    <property type="project" value="UniProtKB-SubCell"/>
</dbReference>
<dbReference type="RefSeq" id="WP_028333424.1">
    <property type="nucleotide sequence ID" value="NZ_CP121667.1"/>
</dbReference>
<evidence type="ECO:0000313" key="10">
    <source>
        <dbReference type="Proteomes" id="UP000436468"/>
    </source>
</evidence>
<accession>A0A0R3D3M7</accession>
<dbReference type="CDD" id="cd06582">
    <property type="entry name" value="TM_PBP1_LivH_like"/>
    <property type="match status" value="1"/>
</dbReference>
<dbReference type="AlphaFoldDB" id="A0A0R3D3M7"/>
<evidence type="ECO:0000256" key="2">
    <source>
        <dbReference type="ARBA" id="ARBA00022448"/>
    </source>
</evidence>
<dbReference type="GO" id="GO:0022857">
    <property type="term" value="F:transmembrane transporter activity"/>
    <property type="evidence" value="ECO:0007669"/>
    <property type="project" value="InterPro"/>
</dbReference>
<keyword evidence="5" id="KW-0029">Amino-acid transport</keyword>
<dbReference type="InterPro" id="IPR052157">
    <property type="entry name" value="BCAA_transport_permease"/>
</dbReference>
<dbReference type="Proteomes" id="UP000436468">
    <property type="component" value="Unassembled WGS sequence"/>
</dbReference>
<dbReference type="InterPro" id="IPR001851">
    <property type="entry name" value="ABC_transp_permease"/>
</dbReference>
<keyword evidence="2" id="KW-0813">Transport</keyword>
<gene>
    <name evidence="9" type="ORF">GPL21_02200</name>
</gene>
<protein>
    <submittedName>
        <fullName evidence="9">Branched-chain amino acid ABC transporter permease</fullName>
    </submittedName>
</protein>
<evidence type="ECO:0000256" key="8">
    <source>
        <dbReference type="ARBA" id="ARBA00037998"/>
    </source>
</evidence>
<keyword evidence="7" id="KW-0472">Membrane</keyword>
<sequence length="288" mass="29676">MQGFVATCLIGISLGAQYALLALGFTLIFGILGVVNFAHGGFYVLGGYLAYSAVTYLGMPYALAVICAALGTTLLGFLFERFVLDRVIDDHLATLMLTLGLYLMMSSGILVVFGPQSPAFAFPLTGVIHGHGFFVPIENLVVLGVCIVGILSIYGLIYYTDFGRALRALADDRAVATAQGLRPAILFPAAFALATGLAGLTGALVTPILSLAPHIGDPVLATSFLIVILGGLGSVGGATVAAFIVGMAEAFSAVYLGGSKGALALFVLVLVMLVVKPSGLFGHRVRGA</sequence>